<keyword evidence="2" id="KW-1185">Reference proteome</keyword>
<dbReference type="EMBL" id="JAOPJF010000012">
    <property type="protein sequence ID" value="KAK1147296.1"/>
    <property type="molecule type" value="Genomic_DNA"/>
</dbReference>
<accession>A0ACC3BA78</accession>
<sequence>MVTPYIFRTVHVQFLRYKHLALGVFANRGYNKTINLPLNGMNKQETEQLREATRKLNPLLERNVGTRIFPHVNVLTVSYGPSYNEDVHSESIGGLVANLPNLQTIRWRGIPFPPHLFKNLRCRQTPPELYFEGAPEEIVGNDLLVGAPFIRSLSITYLPIARSPNHAELNDKLGAVILSLPNLERLILKQYGIHTEQFSYLRPPFHLPGDSALPNL</sequence>
<name>A0ACC3BA78_9EURO</name>
<comment type="caution">
    <text evidence="1">The sequence shown here is derived from an EMBL/GenBank/DDBJ whole genome shotgun (WGS) entry which is preliminary data.</text>
</comment>
<organism evidence="1 2">
    <name type="scientific">Aspergillus melleus</name>
    <dbReference type="NCBI Taxonomy" id="138277"/>
    <lineage>
        <taxon>Eukaryota</taxon>
        <taxon>Fungi</taxon>
        <taxon>Dikarya</taxon>
        <taxon>Ascomycota</taxon>
        <taxon>Pezizomycotina</taxon>
        <taxon>Eurotiomycetes</taxon>
        <taxon>Eurotiomycetidae</taxon>
        <taxon>Eurotiales</taxon>
        <taxon>Aspergillaceae</taxon>
        <taxon>Aspergillus</taxon>
        <taxon>Aspergillus subgen. Circumdati</taxon>
    </lineage>
</organism>
<protein>
    <submittedName>
        <fullName evidence="1">Uncharacterized protein</fullName>
    </submittedName>
</protein>
<gene>
    <name evidence="1" type="ORF">N8T08_001373</name>
</gene>
<proteinExistence type="predicted"/>
<dbReference type="Proteomes" id="UP001177260">
    <property type="component" value="Unassembled WGS sequence"/>
</dbReference>
<reference evidence="1 2" key="1">
    <citation type="journal article" date="2023" name="ACS Omega">
        <title>Identification of the Neoaspergillic Acid Biosynthesis Gene Cluster by Establishing an In Vitro CRISPR-Ribonucleoprotein Genetic System in Aspergillus melleus.</title>
        <authorList>
            <person name="Yuan B."/>
            <person name="Grau M.F."/>
            <person name="Murata R.M."/>
            <person name="Torok T."/>
            <person name="Venkateswaran K."/>
            <person name="Stajich J.E."/>
            <person name="Wang C.C.C."/>
        </authorList>
    </citation>
    <scope>NUCLEOTIDE SEQUENCE [LARGE SCALE GENOMIC DNA]</scope>
    <source>
        <strain evidence="1 2">IMV 1140</strain>
    </source>
</reference>
<evidence type="ECO:0000313" key="2">
    <source>
        <dbReference type="Proteomes" id="UP001177260"/>
    </source>
</evidence>
<evidence type="ECO:0000313" key="1">
    <source>
        <dbReference type="EMBL" id="KAK1147296.1"/>
    </source>
</evidence>